<dbReference type="Pfam" id="PF13083">
    <property type="entry name" value="KH_KhpA-B"/>
    <property type="match status" value="1"/>
</dbReference>
<dbReference type="AlphaFoldDB" id="A0A0M2SJ20"/>
<keyword evidence="2 6" id="KW-0694">RNA-binding</keyword>
<evidence type="ECO:0000256" key="3">
    <source>
        <dbReference type="ARBA" id="ARBA00022960"/>
    </source>
</evidence>
<evidence type="ECO:0000259" key="8">
    <source>
        <dbReference type="PROSITE" id="PS51061"/>
    </source>
</evidence>
<keyword evidence="10" id="KW-1185">Reference proteome</keyword>
<proteinExistence type="inferred from homology"/>
<dbReference type="Pfam" id="PF14804">
    <property type="entry name" value="Jag_N"/>
    <property type="match status" value="1"/>
</dbReference>
<dbReference type="PROSITE" id="PS51061">
    <property type="entry name" value="R3H"/>
    <property type="match status" value="1"/>
</dbReference>
<evidence type="ECO:0000256" key="1">
    <source>
        <dbReference type="ARBA" id="ARBA00022490"/>
    </source>
</evidence>
<dbReference type="GO" id="GO:0005737">
    <property type="term" value="C:cytoplasm"/>
    <property type="evidence" value="ECO:0007669"/>
    <property type="project" value="UniProtKB-SubCell"/>
</dbReference>
<dbReference type="PANTHER" id="PTHR35800">
    <property type="entry name" value="PROTEIN JAG"/>
    <property type="match status" value="1"/>
</dbReference>
<comment type="subunit">
    <text evidence="6">Forms a complex with KhpA.</text>
</comment>
<keyword evidence="4 6" id="KW-0143">Chaperone</keyword>
<comment type="caution">
    <text evidence="6">Lacks conserved residue(s) required for the propagation of feature annotation.</text>
</comment>
<dbReference type="HAMAP" id="MF_00867">
    <property type="entry name" value="KhpB"/>
    <property type="match status" value="1"/>
</dbReference>
<sequence>MYRIYREETVDRAIAKGLEELQVTESDIRIDVEDEGKRGILGFGKKDAAVRLTVINPELKMYGSIEALISRDVEKEDSVIAEAPAEKEAAETAPEDAGSSMEETGGKTTPEPSGEVTADESDTGAPPRDNKALMREAAEQTQHYIDSIIRDMNLEGTSGTAIKGNEIRIDIESPAAAKLIGKRGATLNALQEVAQNYFNSIHRSYGIIILDVGDYREKRRETLENLAMNMSKKALRSNGPLRLEPMPSFERKIMHHVLSDIENIETYSEGSEPNRYLVIEKK</sequence>
<dbReference type="GO" id="GO:0003723">
    <property type="term" value="F:RNA binding"/>
    <property type="evidence" value="ECO:0007669"/>
    <property type="project" value="UniProtKB-UniRule"/>
</dbReference>
<dbReference type="InterPro" id="IPR038247">
    <property type="entry name" value="Jag_N_dom_sf"/>
</dbReference>
<dbReference type="Gene3D" id="3.30.30.80">
    <property type="entry name" value="probable RNA-binding protein from clostridium symbiosum atcc 14940"/>
    <property type="match status" value="1"/>
</dbReference>
<dbReference type="SUPFAM" id="SSF82708">
    <property type="entry name" value="R3H domain"/>
    <property type="match status" value="1"/>
</dbReference>
<keyword evidence="3 6" id="KW-0133">Cell shape</keyword>
<evidence type="ECO:0000256" key="4">
    <source>
        <dbReference type="ARBA" id="ARBA00023186"/>
    </source>
</evidence>
<feature type="domain" description="R3H" evidence="8">
    <location>
        <begin position="217"/>
        <end position="282"/>
    </location>
</feature>
<dbReference type="STRING" id="1432562.WN59_06580"/>
<dbReference type="Gene3D" id="3.30.1370.50">
    <property type="entry name" value="R3H-like domain"/>
    <property type="match status" value="1"/>
</dbReference>
<keyword evidence="5 6" id="KW-0961">Cell wall biogenesis/degradation</keyword>
<dbReference type="SMART" id="SM00393">
    <property type="entry name" value="R3H"/>
    <property type="match status" value="1"/>
</dbReference>
<comment type="subcellular location">
    <subcellularLocation>
        <location evidence="6">Cytoplasm</location>
    </subcellularLocation>
</comment>
<dbReference type="SMART" id="SM01245">
    <property type="entry name" value="Jag_N"/>
    <property type="match status" value="1"/>
</dbReference>
<gene>
    <name evidence="6" type="primary">khpB</name>
    <name evidence="6" type="synonym">eloR</name>
    <name evidence="9" type="ORF">WN59_06580</name>
</gene>
<organism evidence="9 10">
    <name type="scientific">Salinicoccus sediminis</name>
    <dbReference type="NCBI Taxonomy" id="1432562"/>
    <lineage>
        <taxon>Bacteria</taxon>
        <taxon>Bacillati</taxon>
        <taxon>Bacillota</taxon>
        <taxon>Bacilli</taxon>
        <taxon>Bacillales</taxon>
        <taxon>Staphylococcaceae</taxon>
        <taxon>Salinicoccus</taxon>
    </lineage>
</organism>
<dbReference type="InterPro" id="IPR032782">
    <property type="entry name" value="KhpB_N"/>
</dbReference>
<comment type="function">
    <text evidence="6">A probable RNA chaperone. Forms a complex with KhpA which binds to cellular RNA and controls its expression. Plays a role in peptidoglycan (PG) homeostasis and cell length regulation.</text>
</comment>
<dbReference type="GO" id="GO:0009252">
    <property type="term" value="P:peptidoglycan biosynthetic process"/>
    <property type="evidence" value="ECO:0007669"/>
    <property type="project" value="UniProtKB-UniRule"/>
</dbReference>
<dbReference type="RefSeq" id="WP_046514648.1">
    <property type="nucleotide sequence ID" value="NZ_LAYZ01000003.1"/>
</dbReference>
<dbReference type="EMBL" id="LAYZ01000003">
    <property type="protein sequence ID" value="KKK34694.1"/>
    <property type="molecule type" value="Genomic_DNA"/>
</dbReference>
<dbReference type="PATRIC" id="fig|1432562.3.peg.1310"/>
<evidence type="ECO:0000256" key="2">
    <source>
        <dbReference type="ARBA" id="ARBA00022884"/>
    </source>
</evidence>
<evidence type="ECO:0000256" key="6">
    <source>
        <dbReference type="HAMAP-Rule" id="MF_00867"/>
    </source>
</evidence>
<dbReference type="InterPro" id="IPR001374">
    <property type="entry name" value="R3H_dom"/>
</dbReference>
<evidence type="ECO:0000256" key="7">
    <source>
        <dbReference type="SAM" id="MobiDB-lite"/>
    </source>
</evidence>
<dbReference type="PANTHER" id="PTHR35800:SF1">
    <property type="entry name" value="RNA-BINDING PROTEIN KHPB"/>
    <property type="match status" value="1"/>
</dbReference>
<comment type="similarity">
    <text evidence="6">Belongs to the KhpB RNA-binding protein family.</text>
</comment>
<dbReference type="InterPro" id="IPR039247">
    <property type="entry name" value="KhpB"/>
</dbReference>
<keyword evidence="1 6" id="KW-0963">Cytoplasm</keyword>
<dbReference type="InterPro" id="IPR015946">
    <property type="entry name" value="KH_dom-like_a/b"/>
</dbReference>
<comment type="caution">
    <text evidence="9">The sequence shown here is derived from an EMBL/GenBank/DDBJ whole genome shotgun (WGS) entry which is preliminary data.</text>
</comment>
<feature type="region of interest" description="Disordered" evidence="7">
    <location>
        <begin position="82"/>
        <end position="129"/>
    </location>
</feature>
<protein>
    <recommendedName>
        <fullName evidence="6">RNA-binding protein KhpB</fullName>
    </recommendedName>
    <alternativeName>
        <fullName evidence="6">RNA-binding protein EloR</fullName>
    </alternativeName>
</protein>
<reference evidence="9 10" key="1">
    <citation type="submission" date="2015-04" db="EMBL/GenBank/DDBJ databases">
        <title>Taxonomic description and genome sequence of Salinicoccus sediminis sp. nov., a novel hyper halotolerant bacterium isolated from marine sediment.</title>
        <authorList>
            <person name="Mathan Kumar R."/>
            <person name="Kaur G."/>
            <person name="Kumar N."/>
            <person name="Kumar A."/>
            <person name="Singh N.K."/>
            <person name="Kaur N."/>
            <person name="Mayilraj S."/>
        </authorList>
    </citation>
    <scope>NUCLEOTIDE SEQUENCE [LARGE SCALE GENOMIC DNA]</scope>
    <source>
        <strain evidence="9 10">SV-16</strain>
    </source>
</reference>
<dbReference type="OrthoDB" id="9794483at2"/>
<dbReference type="NCBIfam" id="NF041568">
    <property type="entry name" value="Jag_EloR"/>
    <property type="match status" value="1"/>
</dbReference>
<dbReference type="InterPro" id="IPR036867">
    <property type="entry name" value="R3H_dom_sf"/>
</dbReference>
<dbReference type="GO" id="GO:0008360">
    <property type="term" value="P:regulation of cell shape"/>
    <property type="evidence" value="ECO:0007669"/>
    <property type="project" value="UniProtKB-KW"/>
</dbReference>
<evidence type="ECO:0000313" key="10">
    <source>
        <dbReference type="Proteomes" id="UP000034287"/>
    </source>
</evidence>
<dbReference type="Pfam" id="PF01424">
    <property type="entry name" value="R3H"/>
    <property type="match status" value="1"/>
</dbReference>
<evidence type="ECO:0000256" key="5">
    <source>
        <dbReference type="ARBA" id="ARBA00023316"/>
    </source>
</evidence>
<dbReference type="CDD" id="cd02644">
    <property type="entry name" value="R3H_jag"/>
    <property type="match status" value="1"/>
</dbReference>
<evidence type="ECO:0000313" key="9">
    <source>
        <dbReference type="EMBL" id="KKK34694.1"/>
    </source>
</evidence>
<dbReference type="Proteomes" id="UP000034287">
    <property type="component" value="Unassembled WGS sequence"/>
</dbReference>
<comment type="domain">
    <text evidence="6">Has an N-terminal Jag-N domain and 2 RNA-binding domains (KH and R3H).</text>
</comment>
<dbReference type="CDD" id="cd02414">
    <property type="entry name" value="KH-II_Jag"/>
    <property type="match status" value="1"/>
</dbReference>
<dbReference type="Gene3D" id="3.30.300.20">
    <property type="match status" value="1"/>
</dbReference>
<dbReference type="InterPro" id="IPR034079">
    <property type="entry name" value="R3H_KhpB"/>
</dbReference>
<name>A0A0M2SJ20_9STAP</name>
<dbReference type="GO" id="GO:0071555">
    <property type="term" value="P:cell wall organization"/>
    <property type="evidence" value="ECO:0007669"/>
    <property type="project" value="UniProtKB-KW"/>
</dbReference>
<dbReference type="InterPro" id="IPR038008">
    <property type="entry name" value="Jag_KH"/>
</dbReference>
<accession>A0A0M2SJ20</accession>